<dbReference type="InterPro" id="IPR045155">
    <property type="entry name" value="Beta-lactam_cat"/>
</dbReference>
<feature type="domain" description="Beta-lactamase class A catalytic" evidence="3">
    <location>
        <begin position="139"/>
        <end position="318"/>
    </location>
</feature>
<comment type="caution">
    <text evidence="4">The sequence shown here is derived from an EMBL/GenBank/DDBJ whole genome shotgun (WGS) entry which is preliminary data.</text>
</comment>
<dbReference type="eggNOG" id="COG2367">
    <property type="taxonomic scope" value="Bacteria"/>
</dbReference>
<reference evidence="4 5" key="1">
    <citation type="submission" date="2014-03" db="EMBL/GenBank/DDBJ databases">
        <title>Genomics of Bifidobacteria.</title>
        <authorList>
            <person name="Ventura M."/>
            <person name="Milani C."/>
            <person name="Lugli G.A."/>
        </authorList>
    </citation>
    <scope>NUCLEOTIDE SEQUENCE [LARGE SCALE GENOMIC DNA]</scope>
    <source>
        <strain evidence="4 5">LMG 10738</strain>
    </source>
</reference>
<evidence type="ECO:0000256" key="2">
    <source>
        <dbReference type="SAM" id="Phobius"/>
    </source>
</evidence>
<dbReference type="AlphaFoldDB" id="A0A087ATD6"/>
<dbReference type="InterPro" id="IPR012338">
    <property type="entry name" value="Beta-lactam/transpept-like"/>
</dbReference>
<dbReference type="GO" id="GO:0008800">
    <property type="term" value="F:beta-lactamase activity"/>
    <property type="evidence" value="ECO:0007669"/>
    <property type="project" value="InterPro"/>
</dbReference>
<dbReference type="GO" id="GO:0030655">
    <property type="term" value="P:beta-lactam antibiotic catabolic process"/>
    <property type="evidence" value="ECO:0007669"/>
    <property type="project" value="InterPro"/>
</dbReference>
<protein>
    <recommendedName>
        <fullName evidence="3">Beta-lactamase class A catalytic domain-containing protein</fullName>
    </recommendedName>
</protein>
<evidence type="ECO:0000313" key="4">
    <source>
        <dbReference type="EMBL" id="KFI62036.1"/>
    </source>
</evidence>
<evidence type="ECO:0000256" key="1">
    <source>
        <dbReference type="SAM" id="MobiDB-lite"/>
    </source>
</evidence>
<dbReference type="Pfam" id="PF13354">
    <property type="entry name" value="Beta-lactamase2"/>
    <property type="match status" value="1"/>
</dbReference>
<dbReference type="SUPFAM" id="SSF56601">
    <property type="entry name" value="beta-lactamase/transpeptidase-like"/>
    <property type="match status" value="1"/>
</dbReference>
<keyword evidence="2" id="KW-0472">Membrane</keyword>
<organism evidence="4 5">
    <name type="scientific">Bifidobacterium cuniculi</name>
    <dbReference type="NCBI Taxonomy" id="1688"/>
    <lineage>
        <taxon>Bacteria</taxon>
        <taxon>Bacillati</taxon>
        <taxon>Actinomycetota</taxon>
        <taxon>Actinomycetes</taxon>
        <taxon>Bifidobacteriales</taxon>
        <taxon>Bifidobacteriaceae</taxon>
        <taxon>Bifidobacterium</taxon>
    </lineage>
</organism>
<gene>
    <name evidence="4" type="ORF">BCUN_1351</name>
</gene>
<sequence length="362" mass="37946">MSDRQLDAAIAAQERAIRHWKTVLMAVVMVLVVSALVVGGAILFPHYAASQIVAEPASGQEQDPTMLHSAATASASPTPSPSPTQLTLNGVTELALENLDAVDGNSEFATLGLELSDEANAQIEAAVQAITDQGYGVSFVMVDLSTGGVLSAEGNVERYSASSIKAPYIVSLAQTGTIDLGTVASGNNLMLANLIANTLHVSDNDAYDTLYTTYGRMPFLQWAADSGIADTQIGYYGDLTALDLARMWTMTADYLFAAKPMRGATADASARGWLADQMIDSLNSVISEAEPERLVYSKGGWIYGEGGFYALNDGGIVLSGDDALERLDGRPSGVVVTVLSDACGRNDLLVPLVEALVAAVDA</sequence>
<keyword evidence="2" id="KW-1133">Transmembrane helix</keyword>
<accession>A0A087ATD6</accession>
<dbReference type="RefSeq" id="WP_051920903.1">
    <property type="nucleotide sequence ID" value="NZ_JGYV01000011.1"/>
</dbReference>
<dbReference type="EMBL" id="JGYV01000011">
    <property type="protein sequence ID" value="KFI62036.1"/>
    <property type="molecule type" value="Genomic_DNA"/>
</dbReference>
<evidence type="ECO:0000259" key="3">
    <source>
        <dbReference type="Pfam" id="PF13354"/>
    </source>
</evidence>
<proteinExistence type="predicted"/>
<keyword evidence="2" id="KW-0812">Transmembrane</keyword>
<dbReference type="STRING" id="1688.BCUN_1351"/>
<dbReference type="Proteomes" id="UP000029067">
    <property type="component" value="Unassembled WGS sequence"/>
</dbReference>
<feature type="region of interest" description="Disordered" evidence="1">
    <location>
        <begin position="59"/>
        <end position="84"/>
    </location>
</feature>
<dbReference type="OrthoDB" id="3239259at2"/>
<feature type="transmembrane region" description="Helical" evidence="2">
    <location>
        <begin position="23"/>
        <end position="44"/>
    </location>
</feature>
<name>A0A087ATD6_9BIFI</name>
<dbReference type="Gene3D" id="3.40.710.10">
    <property type="entry name" value="DD-peptidase/beta-lactamase superfamily"/>
    <property type="match status" value="1"/>
</dbReference>
<evidence type="ECO:0000313" key="5">
    <source>
        <dbReference type="Proteomes" id="UP000029067"/>
    </source>
</evidence>
<keyword evidence="5" id="KW-1185">Reference proteome</keyword>